<reference evidence="2" key="1">
    <citation type="journal article" date="2019" name="Int. J. Syst. Evol. Microbiol.">
        <title>The Global Catalogue of Microorganisms (GCM) 10K type strain sequencing project: providing services to taxonomists for standard genome sequencing and annotation.</title>
        <authorList>
            <consortium name="The Broad Institute Genomics Platform"/>
            <consortium name="The Broad Institute Genome Sequencing Center for Infectious Disease"/>
            <person name="Wu L."/>
            <person name="Ma J."/>
        </authorList>
    </citation>
    <scope>NUCLEOTIDE SEQUENCE [LARGE SCALE GENOMIC DNA]</scope>
    <source>
        <strain evidence="2">CECT 8289</strain>
    </source>
</reference>
<accession>A0ABV8QV21</accession>
<proteinExistence type="predicted"/>
<dbReference type="Proteomes" id="UP001595907">
    <property type="component" value="Unassembled WGS sequence"/>
</dbReference>
<evidence type="ECO:0000313" key="2">
    <source>
        <dbReference type="Proteomes" id="UP001595907"/>
    </source>
</evidence>
<dbReference type="RefSeq" id="WP_379710656.1">
    <property type="nucleotide sequence ID" value="NZ_JBHSCZ010000003.1"/>
</dbReference>
<comment type="caution">
    <text evidence="1">The sequence shown here is derived from an EMBL/GenBank/DDBJ whole genome shotgun (WGS) entry which is preliminary data.</text>
</comment>
<dbReference type="EMBL" id="JBHSCZ010000003">
    <property type="protein sequence ID" value="MFC4263711.1"/>
    <property type="molecule type" value="Genomic_DNA"/>
</dbReference>
<protein>
    <submittedName>
        <fullName evidence="1">Uncharacterized protein</fullName>
    </submittedName>
</protein>
<name>A0ABV8QV21_9BACT</name>
<keyword evidence="2" id="KW-1185">Reference proteome</keyword>
<evidence type="ECO:0000313" key="1">
    <source>
        <dbReference type="EMBL" id="MFC4263711.1"/>
    </source>
</evidence>
<sequence>MLNLVSFDKSDSKRLENSYNALNKKNEILIINEGIEFDTIYSQTIENIKIPNNAIFKFQNLFKLKSESGYFYIAQCLADFGYPPGTKGAQTFQRKYSYQIIGIANIKIDLGITHLRPKTKIDRLINKLLKNYIVLNEQEKFNEKYYLKSNKENEVVKFFDKVFINTIMKYDDVLLRINQKQIYISIAQEFNTNHTRIIQDILSHIKYLQDE</sequence>
<organism evidence="1 2">
    <name type="scientific">Ferruginibacter yonginensis</name>
    <dbReference type="NCBI Taxonomy" id="1310416"/>
    <lineage>
        <taxon>Bacteria</taxon>
        <taxon>Pseudomonadati</taxon>
        <taxon>Bacteroidota</taxon>
        <taxon>Chitinophagia</taxon>
        <taxon>Chitinophagales</taxon>
        <taxon>Chitinophagaceae</taxon>
        <taxon>Ferruginibacter</taxon>
    </lineage>
</organism>
<gene>
    <name evidence="1" type="ORF">ACFOWM_12520</name>
</gene>